<feature type="transmembrane region" description="Helical" evidence="1">
    <location>
        <begin position="123"/>
        <end position="145"/>
    </location>
</feature>
<dbReference type="EMBL" id="JAQMLS010000002">
    <property type="protein sequence ID" value="MDB8741114.1"/>
    <property type="molecule type" value="Genomic_DNA"/>
</dbReference>
<protein>
    <submittedName>
        <fullName evidence="3">Spore maturation protein A</fullName>
    </submittedName>
</protein>
<keyword evidence="1" id="KW-1133">Transmembrane helix</keyword>
<name>A0AAW6DTI8_9FIRM</name>
<dbReference type="InterPro" id="IPR011642">
    <property type="entry name" value="Gate_dom"/>
</dbReference>
<reference evidence="3" key="1">
    <citation type="submission" date="2023-01" db="EMBL/GenBank/DDBJ databases">
        <title>Human gut microbiome strain richness.</title>
        <authorList>
            <person name="Chen-Liaw A."/>
        </authorList>
    </citation>
    <scope>NUCLEOTIDE SEQUENCE</scope>
    <source>
        <strain evidence="3">D59st1_B8_D59t2_181005</strain>
    </source>
</reference>
<proteinExistence type="predicted"/>
<feature type="transmembrane region" description="Helical" evidence="1">
    <location>
        <begin position="157"/>
        <end position="180"/>
    </location>
</feature>
<keyword evidence="1" id="KW-0472">Membrane</keyword>
<sequence>MILSLSALLCGFLKGDMTAVSVASLEGCNKAVELVIYLSGSMCLWGGLMKICEKAGITAVIARMLSPVTRLLFRDAAHCPEVMNAVTMNLTANLLGLGNAATPSGIATVKAMQKLPPAARKKCISMLVVLNTASIQLIPSTIAAMRLEHGAVSPFDVTPAIIFSSLISVTAGCLMVYALNLRKDERHEFR</sequence>
<evidence type="ECO:0000256" key="1">
    <source>
        <dbReference type="SAM" id="Phobius"/>
    </source>
</evidence>
<evidence type="ECO:0000313" key="4">
    <source>
        <dbReference type="Proteomes" id="UP001211421"/>
    </source>
</evidence>
<evidence type="ECO:0000259" key="2">
    <source>
        <dbReference type="Pfam" id="PF07670"/>
    </source>
</evidence>
<dbReference type="Proteomes" id="UP001211421">
    <property type="component" value="Unassembled WGS sequence"/>
</dbReference>
<dbReference type="AlphaFoldDB" id="A0AAW6DTI8"/>
<evidence type="ECO:0000313" key="3">
    <source>
        <dbReference type="EMBL" id="MDB8741114.1"/>
    </source>
</evidence>
<dbReference type="Pfam" id="PF07670">
    <property type="entry name" value="Gate"/>
    <property type="match status" value="1"/>
</dbReference>
<accession>A0AAW6DTI8</accession>
<keyword evidence="1" id="KW-0812">Transmembrane</keyword>
<dbReference type="RefSeq" id="WP_117923076.1">
    <property type="nucleotide sequence ID" value="NZ_DAWBKL010000012.1"/>
</dbReference>
<organism evidence="3 4">
    <name type="scientific">Ruminococcus bicirculans</name>
    <name type="common">ex Wegman et al. 2014</name>
    <dbReference type="NCBI Taxonomy" id="1160721"/>
    <lineage>
        <taxon>Bacteria</taxon>
        <taxon>Bacillati</taxon>
        <taxon>Bacillota</taxon>
        <taxon>Clostridia</taxon>
        <taxon>Eubacteriales</taxon>
        <taxon>Oscillospiraceae</taxon>
        <taxon>Ruminococcus</taxon>
    </lineage>
</organism>
<feature type="domain" description="Nucleoside transporter/FeoB GTPase Gate" evidence="2">
    <location>
        <begin position="38"/>
        <end position="143"/>
    </location>
</feature>
<comment type="caution">
    <text evidence="3">The sequence shown here is derived from an EMBL/GenBank/DDBJ whole genome shotgun (WGS) entry which is preliminary data.</text>
</comment>
<gene>
    <name evidence="3" type="ORF">PNV70_03405</name>
</gene>